<accession>A0A7X0Y0I4</accession>
<evidence type="ECO:0000256" key="9">
    <source>
        <dbReference type="ARBA" id="ARBA00023170"/>
    </source>
</evidence>
<keyword evidence="6" id="KW-0677">Repeat</keyword>
<name>A0A7X0Y0I4_9LIST</name>
<gene>
    <name evidence="13" type="ORF">HCA52_15205</name>
</gene>
<evidence type="ECO:0000256" key="5">
    <source>
        <dbReference type="ARBA" id="ARBA00022692"/>
    </source>
</evidence>
<evidence type="ECO:0000256" key="6">
    <source>
        <dbReference type="ARBA" id="ARBA00022737"/>
    </source>
</evidence>
<reference evidence="13 14" key="1">
    <citation type="submission" date="2020-03" db="EMBL/GenBank/DDBJ databases">
        <title>Soil Listeria distribution.</title>
        <authorList>
            <person name="Liao J."/>
            <person name="Wiedmann M."/>
        </authorList>
    </citation>
    <scope>NUCLEOTIDE SEQUENCE [LARGE SCALE GENOMIC DNA]</scope>
    <source>
        <strain evidence="13 14">FSL L7-0978</strain>
    </source>
</reference>
<evidence type="ECO:0000256" key="12">
    <source>
        <dbReference type="SAM" id="SignalP"/>
    </source>
</evidence>
<evidence type="ECO:0000256" key="11">
    <source>
        <dbReference type="ARBA" id="ARBA00037847"/>
    </source>
</evidence>
<comment type="subcellular location">
    <subcellularLocation>
        <location evidence="1">Cell membrane</location>
    </subcellularLocation>
    <subcellularLocation>
        <location evidence="11">Endomembrane system</location>
        <topology evidence="11">Single-pass membrane protein</topology>
    </subcellularLocation>
    <subcellularLocation>
        <location evidence="2">Membrane</location>
        <topology evidence="2">Single-pass type I membrane protein</topology>
    </subcellularLocation>
</comment>
<protein>
    <recommendedName>
        <fullName evidence="15">WxL domain-containing protein</fullName>
    </recommendedName>
</protein>
<dbReference type="InterPro" id="IPR001611">
    <property type="entry name" value="Leu-rich_rpt"/>
</dbReference>
<keyword evidence="12" id="KW-0732">Signal</keyword>
<evidence type="ECO:0000313" key="13">
    <source>
        <dbReference type="EMBL" id="MBC1794781.1"/>
    </source>
</evidence>
<dbReference type="Pfam" id="PF00560">
    <property type="entry name" value="LRR_1"/>
    <property type="match status" value="6"/>
</dbReference>
<keyword evidence="4" id="KW-0433">Leucine-rich repeat</keyword>
<dbReference type="Proteomes" id="UP000539064">
    <property type="component" value="Unassembled WGS sequence"/>
</dbReference>
<dbReference type="FunFam" id="3.80.10.10:FF:000041">
    <property type="entry name" value="LRR receptor-like serine/threonine-protein kinase ERECTA"/>
    <property type="match status" value="1"/>
</dbReference>
<dbReference type="Gene3D" id="3.80.10.10">
    <property type="entry name" value="Ribonuclease Inhibitor"/>
    <property type="match status" value="2"/>
</dbReference>
<evidence type="ECO:0000256" key="7">
    <source>
        <dbReference type="ARBA" id="ARBA00022989"/>
    </source>
</evidence>
<dbReference type="GO" id="GO:0005886">
    <property type="term" value="C:plasma membrane"/>
    <property type="evidence" value="ECO:0007669"/>
    <property type="project" value="UniProtKB-SubCell"/>
</dbReference>
<proteinExistence type="predicted"/>
<organism evidence="13 14">
    <name type="scientific">Listeria booriae</name>
    <dbReference type="NCBI Taxonomy" id="1552123"/>
    <lineage>
        <taxon>Bacteria</taxon>
        <taxon>Bacillati</taxon>
        <taxon>Bacillota</taxon>
        <taxon>Bacilli</taxon>
        <taxon>Bacillales</taxon>
        <taxon>Listeriaceae</taxon>
        <taxon>Listeria</taxon>
    </lineage>
</organism>
<evidence type="ECO:0000256" key="1">
    <source>
        <dbReference type="ARBA" id="ARBA00004236"/>
    </source>
</evidence>
<sequence>MRRKMLTLLLAFAIPAPLLTDTVKATTTNSEELTIENQTISTSPPKRQNLKATKLDTDIVSSADLGNQTWLINEVKRQIPAKTIGTTLTFGDLKTITTISLNGNANITGPIPPGIRYFSNLTLLFLYGNNLSGEIPPELGSLSKLERLSIRDNKLTGQIPKELGNLTSLRSELNVANNQLTGPIPSEIGNLTSFTGAMAFCGNPLTGKIPDSFKQLTKTSSFQFQRTQLTGVLPLELLQSPVVTYLDVSYTQLVSPVQTPVKGNFTQTVSNNQLAVSVKPTIYNVAKDTTFKPFDSTSPTNSEFKLINKQAQNAEVALYDTHTVQIVDNAKNQIVYDGPISPAVTLDLNNTSNQFTFYLDGATQNTAALGQVNVISNIVQPADFDNQTWLMNEIERQIPDKKIGSTMTFDDLKQITSISINNTPITGHIPSGIQYLSGLTELWLLNTQLTGTIPDTIGSLSSLTSLYLNGSQLQGSIPESIGNLTNLVNLSFGHNQLSGTIPSSIGQLKNLRVLLLNKNELSGPLPNTIGNLTSLVTLILLENNFSGELPDELGNLEKLESAFLSYNHFSGQIPTSFAALPVLKTVALENNDFIGILPAQLLDISYLTMTNNQVTINSATPPVTMTNTPDAPRYGNTFLTTSKLAGISTTNTDARTIKPFDTASDTYFDLHYTNDGSTRQVLNPEHQVTIINTDTDKVVYEGTINPDASFTQLGTTNYQVILDNAPENPNNTIQITVQQNDLTLTSVPEFLNFGTHKITGSTQNYQRADSDWEIVVDDNRKEKHDWMLTATLTTPMKGTNGQILSEGLIYRDGDGTETPLSQQALPIYNYHLTEDASESTKIKWAKDEGILLKVKAGEAYAQEYQGQVEWSLVDAP</sequence>
<dbReference type="SUPFAM" id="SSF52058">
    <property type="entry name" value="L domain-like"/>
    <property type="match status" value="2"/>
</dbReference>
<dbReference type="FunFam" id="3.80.10.10:FF:000095">
    <property type="entry name" value="LRR receptor-like serine/threonine-protein kinase GSO1"/>
    <property type="match status" value="1"/>
</dbReference>
<dbReference type="InterPro" id="IPR032675">
    <property type="entry name" value="LRR_dom_sf"/>
</dbReference>
<keyword evidence="3" id="KW-1003">Cell membrane</keyword>
<dbReference type="EMBL" id="JAARVG010000017">
    <property type="protein sequence ID" value="MBC1794781.1"/>
    <property type="molecule type" value="Genomic_DNA"/>
</dbReference>
<comment type="caution">
    <text evidence="13">The sequence shown here is derived from an EMBL/GenBank/DDBJ whole genome shotgun (WGS) entry which is preliminary data.</text>
</comment>
<evidence type="ECO:0000256" key="2">
    <source>
        <dbReference type="ARBA" id="ARBA00004479"/>
    </source>
</evidence>
<evidence type="ECO:0008006" key="15">
    <source>
        <dbReference type="Google" id="ProtNLM"/>
    </source>
</evidence>
<feature type="signal peptide" evidence="12">
    <location>
        <begin position="1"/>
        <end position="20"/>
    </location>
</feature>
<keyword evidence="9" id="KW-0675">Receptor</keyword>
<evidence type="ECO:0000256" key="4">
    <source>
        <dbReference type="ARBA" id="ARBA00022614"/>
    </source>
</evidence>
<dbReference type="GO" id="GO:0012505">
    <property type="term" value="C:endomembrane system"/>
    <property type="evidence" value="ECO:0007669"/>
    <property type="project" value="UniProtKB-SubCell"/>
</dbReference>
<evidence type="ECO:0000256" key="3">
    <source>
        <dbReference type="ARBA" id="ARBA00022475"/>
    </source>
</evidence>
<feature type="chain" id="PRO_5038469304" description="WxL domain-containing protein" evidence="12">
    <location>
        <begin position="21"/>
        <end position="876"/>
    </location>
</feature>
<dbReference type="AlphaFoldDB" id="A0A7X0Y0I4"/>
<keyword evidence="5" id="KW-0812">Transmembrane</keyword>
<keyword evidence="7" id="KW-1133">Transmembrane helix</keyword>
<dbReference type="RefSeq" id="WP_185492085.1">
    <property type="nucleotide sequence ID" value="NZ_JAARVC010000007.1"/>
</dbReference>
<dbReference type="PANTHER" id="PTHR27004:SF203">
    <property type="entry name" value="LEUCINE-RICH REPEAT-CONTAINING N-TERMINAL PLANT-TYPE DOMAIN-CONTAINING PROTEIN"/>
    <property type="match status" value="1"/>
</dbReference>
<evidence type="ECO:0000256" key="8">
    <source>
        <dbReference type="ARBA" id="ARBA00023136"/>
    </source>
</evidence>
<keyword evidence="8" id="KW-0472">Membrane</keyword>
<dbReference type="PANTHER" id="PTHR27004">
    <property type="entry name" value="RECEPTOR-LIKE PROTEIN 12 ISOFORM X1"/>
    <property type="match status" value="1"/>
</dbReference>
<evidence type="ECO:0000256" key="10">
    <source>
        <dbReference type="ARBA" id="ARBA00023180"/>
    </source>
</evidence>
<keyword evidence="10" id="KW-0325">Glycoprotein</keyword>
<evidence type="ECO:0000313" key="14">
    <source>
        <dbReference type="Proteomes" id="UP000539064"/>
    </source>
</evidence>